<feature type="binding site" evidence="19">
    <location>
        <position position="163"/>
    </location>
    <ligand>
        <name>substrate</name>
    </ligand>
</feature>
<dbReference type="STRING" id="29172.A0A0D8XXL9"/>
<evidence type="ECO:0000256" key="12">
    <source>
        <dbReference type="ARBA" id="ARBA00050992"/>
    </source>
</evidence>
<comment type="catalytic activity">
    <reaction evidence="12">
        <text>N-(15Z-tetracosenoyl)-ethanolamine + H2O = (15Z)-tetracosenoate + ethanolamine</text>
        <dbReference type="Rhea" id="RHEA:63144"/>
        <dbReference type="ChEBI" id="CHEBI:15377"/>
        <dbReference type="ChEBI" id="CHEBI:32392"/>
        <dbReference type="ChEBI" id="CHEBI:57603"/>
        <dbReference type="ChEBI" id="CHEBI:146187"/>
    </reaction>
    <physiologicalReaction direction="left-to-right" evidence="12">
        <dbReference type="Rhea" id="RHEA:63145"/>
    </physiologicalReaction>
</comment>
<evidence type="ECO:0000256" key="9">
    <source>
        <dbReference type="ARBA" id="ARBA00048052"/>
    </source>
</evidence>
<feature type="binding site" evidence="19">
    <location>
        <begin position="210"/>
        <end position="213"/>
    </location>
    <ligand>
        <name>substrate</name>
    </ligand>
</feature>
<accession>A0A0D8XXL9</accession>
<dbReference type="EMBL" id="KN716242">
    <property type="protein sequence ID" value="KJH49220.1"/>
    <property type="molecule type" value="Genomic_DNA"/>
</dbReference>
<dbReference type="GO" id="GO:0017064">
    <property type="term" value="F:fatty acid amide hydrolase activity"/>
    <property type="evidence" value="ECO:0007669"/>
    <property type="project" value="UniProtKB-EC"/>
</dbReference>
<comment type="catalytic activity">
    <reaction evidence="9">
        <text>N-(9Z-octadecenoyl) ethanolamine + H2O = ethanolamine + (9Z)-octadecenoate</text>
        <dbReference type="Rhea" id="RHEA:45060"/>
        <dbReference type="ChEBI" id="CHEBI:15377"/>
        <dbReference type="ChEBI" id="CHEBI:30823"/>
        <dbReference type="ChEBI" id="CHEBI:57603"/>
        <dbReference type="ChEBI" id="CHEBI:71466"/>
    </reaction>
    <physiologicalReaction direction="left-to-right" evidence="9">
        <dbReference type="Rhea" id="RHEA:45061"/>
    </physiologicalReaction>
</comment>
<comment type="catalytic activity">
    <reaction evidence="13">
        <text>N-(9Z-hexadecenoyl) ethanolamine + H2O = (9Z)-hexadecenoate + ethanolamine</text>
        <dbReference type="Rhea" id="RHEA:35563"/>
        <dbReference type="ChEBI" id="CHEBI:15377"/>
        <dbReference type="ChEBI" id="CHEBI:32372"/>
        <dbReference type="ChEBI" id="CHEBI:57603"/>
        <dbReference type="ChEBI" id="CHEBI:71465"/>
    </reaction>
    <physiologicalReaction direction="left-to-right" evidence="13">
        <dbReference type="Rhea" id="RHEA:35564"/>
    </physiologicalReaction>
</comment>
<comment type="catalytic activity">
    <reaction evidence="1">
        <text>(9Z)-octadecenamide + H2O = (9Z)-octadecenoate + NH4(+)</text>
        <dbReference type="Rhea" id="RHEA:26506"/>
        <dbReference type="ChEBI" id="CHEBI:15377"/>
        <dbReference type="ChEBI" id="CHEBI:28938"/>
        <dbReference type="ChEBI" id="CHEBI:30823"/>
        <dbReference type="ChEBI" id="CHEBI:116314"/>
        <dbReference type="EC" id="3.5.1.99"/>
    </reaction>
    <physiologicalReaction direction="left-to-right" evidence="1">
        <dbReference type="Rhea" id="RHEA:26507"/>
    </physiologicalReaction>
</comment>
<keyword evidence="5" id="KW-0378">Hydrolase</keyword>
<reference evidence="21 22" key="1">
    <citation type="submission" date="2013-11" db="EMBL/GenBank/DDBJ databases">
        <title>Draft genome of the bovine lungworm Dictyocaulus viviparus.</title>
        <authorList>
            <person name="Mitreva M."/>
        </authorList>
    </citation>
    <scope>NUCLEOTIDE SEQUENCE [LARGE SCALE GENOMIC DNA]</scope>
    <source>
        <strain evidence="21 22">HannoverDv2000</strain>
    </source>
</reference>
<comment type="catalytic activity">
    <reaction evidence="10">
        <text>N-(5Z,8Z,11Z,14Z-eicosatetraenoyl)-ethanolamine + H2O = ethanolamine + (5Z,8Z,11Z,14Z)-eicosatetraenoate</text>
        <dbReference type="Rhea" id="RHEA:26136"/>
        <dbReference type="ChEBI" id="CHEBI:2700"/>
        <dbReference type="ChEBI" id="CHEBI:15377"/>
        <dbReference type="ChEBI" id="CHEBI:32395"/>
        <dbReference type="ChEBI" id="CHEBI:57603"/>
        <dbReference type="EC" id="3.5.1.99"/>
    </reaction>
    <physiologicalReaction direction="left-to-right" evidence="10">
        <dbReference type="Rhea" id="RHEA:26137"/>
    </physiologicalReaction>
</comment>
<evidence type="ECO:0000256" key="13">
    <source>
        <dbReference type="ARBA" id="ARBA00051346"/>
    </source>
</evidence>
<comment type="similarity">
    <text evidence="2">Belongs to the amidase family.</text>
</comment>
<evidence type="ECO:0000259" key="20">
    <source>
        <dbReference type="Pfam" id="PF01425"/>
    </source>
</evidence>
<evidence type="ECO:0000256" key="2">
    <source>
        <dbReference type="ARBA" id="ARBA00009199"/>
    </source>
</evidence>
<dbReference type="InterPro" id="IPR052096">
    <property type="entry name" value="Endocannabinoid_amidase"/>
</dbReference>
<gene>
    <name evidence="21" type="ORF">DICVIV_04660</name>
</gene>
<evidence type="ECO:0000256" key="7">
    <source>
        <dbReference type="ARBA" id="ARBA00023098"/>
    </source>
</evidence>
<dbReference type="GO" id="GO:0009062">
    <property type="term" value="P:fatty acid catabolic process"/>
    <property type="evidence" value="ECO:0007669"/>
    <property type="project" value="TreeGrafter"/>
</dbReference>
<dbReference type="PANTHER" id="PTHR45847">
    <property type="entry name" value="FATTY ACID AMIDE HYDROLASE"/>
    <property type="match status" value="1"/>
</dbReference>
<evidence type="ECO:0000256" key="16">
    <source>
        <dbReference type="ARBA" id="ARBA00052709"/>
    </source>
</evidence>
<feature type="active site" description="Charge relay system" evidence="18">
    <location>
        <position position="189"/>
    </location>
</feature>
<evidence type="ECO:0000256" key="18">
    <source>
        <dbReference type="PIRSR" id="PIRSR001221-1"/>
    </source>
</evidence>
<dbReference type="PANTHER" id="PTHR45847:SF11">
    <property type="entry name" value="AMIDASE DOMAIN-CONTAINING PROTEIN"/>
    <property type="match status" value="1"/>
</dbReference>
<name>A0A0D8XXL9_DICVI</name>
<evidence type="ECO:0000256" key="1">
    <source>
        <dbReference type="ARBA" id="ARBA00000208"/>
    </source>
</evidence>
<dbReference type="PIRSF" id="PIRSF001221">
    <property type="entry name" value="Amidase_fungi"/>
    <property type="match status" value="1"/>
</dbReference>
<evidence type="ECO:0000256" key="17">
    <source>
        <dbReference type="ARBA" id="ARBA00077216"/>
    </source>
</evidence>
<evidence type="ECO:0000256" key="8">
    <source>
        <dbReference type="ARBA" id="ARBA00047450"/>
    </source>
</evidence>
<keyword evidence="7" id="KW-0443">Lipid metabolism</keyword>
<evidence type="ECO:0000313" key="21">
    <source>
        <dbReference type="EMBL" id="KJH49220.1"/>
    </source>
</evidence>
<sequence>MVVHLRSLITERQEERERSILFANHSANKIESVKREKIASWNFQELKENLQKGTVSCLDVLRTYQWKALRAHEKTNCITLFIKEAESWAIDWDIKASSPDFVKPPFFGVPISLKESIPLEGYDTTRGFAQDIGKPVKSDALLIQHIKMLGFIPYVQTNVPQSLLSYSCGNPVYGTTSSPIDQSRTSGGSTGGEAALIAAGGSVIGIGGDVGGSIRIPCHFTGIVGIKPSHFRFSHCGISGSIPGRPLVNANDGPMSMDVQTSVDFLKEVWSDNWISKNDPYVPPVPWNDELFRSDRKYRIGYYVDDGWFTPVPAIQRAVLEAKEHLESYGHTVVSFHPPHIPQMMKHYVRTLCVDGGAFIFNKLVNDIIDRSLYGQMLIFRAPIWLQRLLAYPINFLEPRIANMMRSLTLSTRELRESYAEIENYRSEFVKLMMDDNIDALLCPPQVLTSPAHDIPAKLFSAISYTAIFNLLDFAAGTIQIHFIFINHHHIAV</sequence>
<protein>
    <recommendedName>
        <fullName evidence="3">fatty acid amide hydrolase</fullName>
        <ecNumber evidence="3">3.5.1.99</ecNumber>
    </recommendedName>
    <alternativeName>
        <fullName evidence="17">Anandamide amidohydrolase 1</fullName>
    </alternativeName>
</protein>
<comment type="catalytic activity">
    <reaction evidence="16">
        <text>N-(5Z,8Z,11Z,14Z)-eicosatetraenoyl-glycine + H2O = (5Z,8Z,11Z,14Z)-eicosatetraenoate + glycine</text>
        <dbReference type="Rhea" id="RHEA:64108"/>
        <dbReference type="ChEBI" id="CHEBI:15377"/>
        <dbReference type="ChEBI" id="CHEBI:32395"/>
        <dbReference type="ChEBI" id="CHEBI:57305"/>
        <dbReference type="ChEBI" id="CHEBI:59002"/>
    </reaction>
    <physiologicalReaction direction="left-to-right" evidence="16">
        <dbReference type="Rhea" id="RHEA:64109"/>
    </physiologicalReaction>
</comment>
<evidence type="ECO:0000256" key="14">
    <source>
        <dbReference type="ARBA" id="ARBA00051454"/>
    </source>
</evidence>
<evidence type="ECO:0000256" key="10">
    <source>
        <dbReference type="ARBA" id="ARBA00048606"/>
    </source>
</evidence>
<evidence type="ECO:0000256" key="11">
    <source>
        <dbReference type="ARBA" id="ARBA00050294"/>
    </source>
</evidence>
<dbReference type="FunFam" id="3.90.1300.10:FF:000001">
    <property type="entry name" value="Fatty-acid amide hydrolase 1"/>
    <property type="match status" value="1"/>
</dbReference>
<feature type="active site" description="Charge relay system" evidence="18">
    <location>
        <position position="114"/>
    </location>
</feature>
<evidence type="ECO:0000256" key="4">
    <source>
        <dbReference type="ARBA" id="ARBA00022553"/>
    </source>
</evidence>
<dbReference type="InterPro" id="IPR036928">
    <property type="entry name" value="AS_sf"/>
</dbReference>
<evidence type="ECO:0000256" key="15">
    <source>
        <dbReference type="ARBA" id="ARBA00052458"/>
    </source>
</evidence>
<dbReference type="Pfam" id="PF01425">
    <property type="entry name" value="Amidase"/>
    <property type="match status" value="1"/>
</dbReference>
<dbReference type="GO" id="GO:0004040">
    <property type="term" value="F:amidase activity"/>
    <property type="evidence" value="ECO:0007669"/>
    <property type="project" value="TreeGrafter"/>
</dbReference>
<comment type="catalytic activity">
    <reaction evidence="15">
        <text>N-docosanoyl-ethanolamine + H2O = docosanoate + ethanolamine</text>
        <dbReference type="Rhea" id="RHEA:63128"/>
        <dbReference type="ChEBI" id="CHEBI:15377"/>
        <dbReference type="ChEBI" id="CHEBI:23858"/>
        <dbReference type="ChEBI" id="CHEBI:57603"/>
        <dbReference type="ChEBI" id="CHEBI:146186"/>
    </reaction>
    <physiologicalReaction direction="left-to-right" evidence="15">
        <dbReference type="Rhea" id="RHEA:63129"/>
    </physiologicalReaction>
</comment>
<organism evidence="21 22">
    <name type="scientific">Dictyocaulus viviparus</name>
    <name type="common">Bovine lungworm</name>
    <dbReference type="NCBI Taxonomy" id="29172"/>
    <lineage>
        <taxon>Eukaryota</taxon>
        <taxon>Metazoa</taxon>
        <taxon>Ecdysozoa</taxon>
        <taxon>Nematoda</taxon>
        <taxon>Chromadorea</taxon>
        <taxon>Rhabditida</taxon>
        <taxon>Rhabditina</taxon>
        <taxon>Rhabditomorpha</taxon>
        <taxon>Strongyloidea</taxon>
        <taxon>Metastrongylidae</taxon>
        <taxon>Dictyocaulus</taxon>
    </lineage>
</organism>
<dbReference type="Gene3D" id="3.90.1300.10">
    <property type="entry name" value="Amidase signature (AS) domain"/>
    <property type="match status" value="1"/>
</dbReference>
<evidence type="ECO:0000313" key="22">
    <source>
        <dbReference type="Proteomes" id="UP000053766"/>
    </source>
</evidence>
<feature type="binding site" evidence="19">
    <location>
        <position position="189"/>
    </location>
    <ligand>
        <name>substrate</name>
    </ligand>
</feature>
<feature type="domain" description="Amidase" evidence="20">
    <location>
        <begin position="59"/>
        <end position="480"/>
    </location>
</feature>
<reference evidence="22" key="2">
    <citation type="journal article" date="2016" name="Sci. Rep.">
        <title>Dictyocaulus viviparus genome, variome and transcriptome elucidate lungworm biology and support future intervention.</title>
        <authorList>
            <person name="McNulty S.N."/>
            <person name="Strube C."/>
            <person name="Rosa B.A."/>
            <person name="Martin J.C."/>
            <person name="Tyagi R."/>
            <person name="Choi Y.J."/>
            <person name="Wang Q."/>
            <person name="Hallsworth Pepin K."/>
            <person name="Zhang X."/>
            <person name="Ozersky P."/>
            <person name="Wilson R.K."/>
            <person name="Sternberg P.W."/>
            <person name="Gasser R.B."/>
            <person name="Mitreva M."/>
        </authorList>
    </citation>
    <scope>NUCLEOTIDE SEQUENCE [LARGE SCALE GENOMIC DNA]</scope>
    <source>
        <strain evidence="22">HannoverDv2000</strain>
    </source>
</reference>
<keyword evidence="22" id="KW-1185">Reference proteome</keyword>
<keyword evidence="4" id="KW-0597">Phosphoprotein</keyword>
<dbReference type="OrthoDB" id="6428749at2759"/>
<keyword evidence="6" id="KW-0442">Lipid degradation</keyword>
<dbReference type="SUPFAM" id="SSF75304">
    <property type="entry name" value="Amidase signature (AS) enzymes"/>
    <property type="match status" value="1"/>
</dbReference>
<comment type="catalytic activity">
    <reaction evidence="8">
        <text>(9Z)-octadecenoate + glycine = N-(9Z-octadecenoyl)glycine + H2O</text>
        <dbReference type="Rhea" id="RHEA:51316"/>
        <dbReference type="ChEBI" id="CHEBI:15377"/>
        <dbReference type="ChEBI" id="CHEBI:30823"/>
        <dbReference type="ChEBI" id="CHEBI:57305"/>
        <dbReference type="ChEBI" id="CHEBI:133992"/>
    </reaction>
    <physiologicalReaction direction="right-to-left" evidence="8">
        <dbReference type="Rhea" id="RHEA:51318"/>
    </physiologicalReaction>
</comment>
<comment type="catalytic activity">
    <reaction evidence="11">
        <text>N-(5Z,8Z,11Z,14Z-eicosatetraenoyl)-L-serine + H2O = (5Z,8Z,11Z,14Z)-eicosatetraenoate + L-serine</text>
        <dbReference type="Rhea" id="RHEA:64116"/>
        <dbReference type="ChEBI" id="CHEBI:15377"/>
        <dbReference type="ChEBI" id="CHEBI:32395"/>
        <dbReference type="ChEBI" id="CHEBI:33384"/>
        <dbReference type="ChEBI" id="CHEBI:149697"/>
    </reaction>
    <physiologicalReaction direction="left-to-right" evidence="11">
        <dbReference type="Rhea" id="RHEA:64117"/>
    </physiologicalReaction>
</comment>
<feature type="active site" description="Acyl-ester intermediate" evidence="18">
    <location>
        <position position="213"/>
    </location>
</feature>
<proteinExistence type="inferred from homology"/>
<dbReference type="EC" id="3.5.1.99" evidence="3"/>
<dbReference type="AlphaFoldDB" id="A0A0D8XXL9"/>
<evidence type="ECO:0000256" key="5">
    <source>
        <dbReference type="ARBA" id="ARBA00022801"/>
    </source>
</evidence>
<evidence type="ECO:0000256" key="6">
    <source>
        <dbReference type="ARBA" id="ARBA00022963"/>
    </source>
</evidence>
<comment type="catalytic activity">
    <reaction evidence="14">
        <text>N-octadecanoyl ethanolamine + H2O = octadecanoate + ethanolamine</text>
        <dbReference type="Rhea" id="RHEA:63124"/>
        <dbReference type="ChEBI" id="CHEBI:15377"/>
        <dbReference type="ChEBI" id="CHEBI:25629"/>
        <dbReference type="ChEBI" id="CHEBI:57603"/>
        <dbReference type="ChEBI" id="CHEBI:85299"/>
    </reaction>
    <physiologicalReaction direction="left-to-right" evidence="14">
        <dbReference type="Rhea" id="RHEA:63125"/>
    </physiologicalReaction>
</comment>
<evidence type="ECO:0000256" key="3">
    <source>
        <dbReference type="ARBA" id="ARBA00012112"/>
    </source>
</evidence>
<evidence type="ECO:0000256" key="19">
    <source>
        <dbReference type="PIRSR" id="PIRSR001221-2"/>
    </source>
</evidence>
<dbReference type="Proteomes" id="UP000053766">
    <property type="component" value="Unassembled WGS sequence"/>
</dbReference>
<dbReference type="InterPro" id="IPR023631">
    <property type="entry name" value="Amidase_dom"/>
</dbReference>